<feature type="domain" description="Polypeptide-transport-associated ShlB-type" evidence="6">
    <location>
        <begin position="82"/>
        <end position="157"/>
    </location>
</feature>
<protein>
    <recommendedName>
        <fullName evidence="9">ShlB/FhaC/HecB family hemolysin secretion/activation protein</fullName>
    </recommendedName>
</protein>
<feature type="signal peptide" evidence="4">
    <location>
        <begin position="1"/>
        <end position="25"/>
    </location>
</feature>
<evidence type="ECO:0000256" key="1">
    <source>
        <dbReference type="ARBA" id="ARBA00022452"/>
    </source>
</evidence>
<feature type="domain" description="Haemolysin activator HlyB C-terminal" evidence="5">
    <location>
        <begin position="220"/>
        <end position="509"/>
    </location>
</feature>
<proteinExistence type="predicted"/>
<keyword evidence="1" id="KW-0472">Membrane</keyword>
<feature type="chain" id="PRO_5045169840" description="ShlB/FhaC/HecB family hemolysin secretion/activation protein" evidence="4">
    <location>
        <begin position="26"/>
        <end position="572"/>
    </location>
</feature>
<evidence type="ECO:0000256" key="3">
    <source>
        <dbReference type="ARBA" id="ARBA00023237"/>
    </source>
</evidence>
<name>A0ABT1AG40_9RALS</name>
<dbReference type="EMBL" id="JAMXHT010000001">
    <property type="protein sequence ID" value="MCO5397284.1"/>
    <property type="molecule type" value="Genomic_DNA"/>
</dbReference>
<dbReference type="Pfam" id="PF08479">
    <property type="entry name" value="POTRA_2"/>
    <property type="match status" value="1"/>
</dbReference>
<sequence>MKTRSSFLSLGLLASGVLSCAPAGAQGVPSQSVGTPSSGSLLQSNPILNAPIDRHVGDAPAIESAQPPATASAAADADRMHVARIEVDNVPERLKPRIDALVAPYRDREMSLTDVRDVAVQITGVLLDNGESISYAYVPQEQPDLADGVVHLRVLRGHVEAMRIKANRSLVRDRVLQRYLARGVSQTGDVQTAQDQLTRLSELPGVGTLTPVLSPGQTAGGTVLSVEADAGPRVEGAFVLDNAGSRVSGRNRVGAQINVNSPLGLGDRLQAVLYGAPDFLQFNHDSDGGRTLIGRVSYDRPVGVQGARAGVALSRVDYTLGGLYRDLGEGDATVFSLYGSYPLVRGRSSNLDVSANLDAKRMSDSLFDLPNQRSAHVLNLQLSGDRQGQLAGQPNVLQYQIGTSAGRLRNTDDWNGAQTRGAYYKMTTFAKLSQGLQRGTYLDLSINTQQASRNLDGSEKMVLGGPGAVRAYSNDTASADSGYVTSATLNVAVPVVKGLTVQAFYDRAQAAVQKFVRNGANRVTLDGYGAGVSYTAGKRATLNLSHAIRGKNDPLLGDQPRAMTWASAVIRF</sequence>
<evidence type="ECO:0008006" key="9">
    <source>
        <dbReference type="Google" id="ProtNLM"/>
    </source>
</evidence>
<dbReference type="RefSeq" id="WP_252676757.1">
    <property type="nucleotide sequence ID" value="NZ_JAMXHT010000001.1"/>
</dbReference>
<dbReference type="PANTHER" id="PTHR34597">
    <property type="entry name" value="SLR1661 PROTEIN"/>
    <property type="match status" value="1"/>
</dbReference>
<dbReference type="InterPro" id="IPR051544">
    <property type="entry name" value="TPS_OM_transporter"/>
</dbReference>
<evidence type="ECO:0000259" key="6">
    <source>
        <dbReference type="Pfam" id="PF08479"/>
    </source>
</evidence>
<dbReference type="Proteomes" id="UP001162811">
    <property type="component" value="Unassembled WGS sequence"/>
</dbReference>
<keyword evidence="8" id="KW-1185">Reference proteome</keyword>
<evidence type="ECO:0000259" key="5">
    <source>
        <dbReference type="Pfam" id="PF03865"/>
    </source>
</evidence>
<evidence type="ECO:0000256" key="4">
    <source>
        <dbReference type="SAM" id="SignalP"/>
    </source>
</evidence>
<dbReference type="InterPro" id="IPR005565">
    <property type="entry name" value="Hemolysn_activator_HlyB_C"/>
</dbReference>
<dbReference type="InterPro" id="IPR013686">
    <property type="entry name" value="Polypept-transport_assoc_ShlB"/>
</dbReference>
<organism evidence="7 8">
    <name type="scientific">Ralstonia soli</name>
    <dbReference type="NCBI Taxonomy" id="2953896"/>
    <lineage>
        <taxon>Bacteria</taxon>
        <taxon>Pseudomonadati</taxon>
        <taxon>Pseudomonadota</taxon>
        <taxon>Betaproteobacteria</taxon>
        <taxon>Burkholderiales</taxon>
        <taxon>Burkholderiaceae</taxon>
        <taxon>Ralstonia</taxon>
    </lineage>
</organism>
<dbReference type="Gene3D" id="2.40.160.50">
    <property type="entry name" value="membrane protein fhac: a member of the omp85/tpsb transporter family"/>
    <property type="match status" value="1"/>
</dbReference>
<keyword evidence="2" id="KW-0812">Transmembrane</keyword>
<keyword evidence="3" id="KW-0998">Cell outer membrane</keyword>
<keyword evidence="4" id="KW-0732">Signal</keyword>
<dbReference type="PROSITE" id="PS51257">
    <property type="entry name" value="PROKAR_LIPOPROTEIN"/>
    <property type="match status" value="1"/>
</dbReference>
<comment type="caution">
    <text evidence="7">The sequence shown here is derived from an EMBL/GenBank/DDBJ whole genome shotgun (WGS) entry which is preliminary data.</text>
</comment>
<dbReference type="Gene3D" id="3.10.20.310">
    <property type="entry name" value="membrane protein fhac"/>
    <property type="match status" value="1"/>
</dbReference>
<evidence type="ECO:0000313" key="7">
    <source>
        <dbReference type="EMBL" id="MCO5397284.1"/>
    </source>
</evidence>
<gene>
    <name evidence="7" type="ORF">NG900_03615</name>
</gene>
<accession>A0ABT1AG40</accession>
<keyword evidence="1" id="KW-1134">Transmembrane beta strand</keyword>
<dbReference type="PANTHER" id="PTHR34597:SF1">
    <property type="entry name" value="HEME_HEMOPEXIN TRANSPORTER PROTEIN HUXB"/>
    <property type="match status" value="1"/>
</dbReference>
<reference evidence="7" key="2">
    <citation type="journal article" date="2023" name="Front. Microbiol.">
        <title>Ralstonia chuxiongensis sp. nov., Ralstonia mojiangensis sp. nov., and Ralstonia soli sp. nov., isolated from tobacco fields, are three novel species in the family Burkholderiaceae.</title>
        <authorList>
            <person name="Lu C.H."/>
            <person name="Zhang Y.Y."/>
            <person name="Jiang N."/>
            <person name="Chen W."/>
            <person name="Shao X."/>
            <person name="Zhao Z.M."/>
            <person name="Lu W.L."/>
            <person name="Hu X."/>
            <person name="Xi Y.X."/>
            <person name="Zou S.Y."/>
            <person name="Wei Q.J."/>
            <person name="Lin Z.L."/>
            <person name="Gong L."/>
            <person name="Gai X.T."/>
            <person name="Zhang L.Q."/>
            <person name="Li J.Y."/>
            <person name="Jin Y."/>
            <person name="Xia Z.Y."/>
        </authorList>
    </citation>
    <scope>NUCLEOTIDE SEQUENCE</scope>
    <source>
        <strain evidence="7">21MJYT02-11</strain>
    </source>
</reference>
<evidence type="ECO:0000313" key="8">
    <source>
        <dbReference type="Proteomes" id="UP001162811"/>
    </source>
</evidence>
<evidence type="ECO:0000256" key="2">
    <source>
        <dbReference type="ARBA" id="ARBA00022692"/>
    </source>
</evidence>
<dbReference type="Pfam" id="PF03865">
    <property type="entry name" value="ShlB"/>
    <property type="match status" value="1"/>
</dbReference>
<reference evidence="7" key="1">
    <citation type="submission" date="2022-06" db="EMBL/GenBank/DDBJ databases">
        <authorList>
            <person name="Lu C.-H."/>
        </authorList>
    </citation>
    <scope>NUCLEOTIDE SEQUENCE</scope>
    <source>
        <strain evidence="7">21MJYT02-11</strain>
    </source>
</reference>